<gene>
    <name evidence="1" type="ORF">T07_12939</name>
</gene>
<dbReference type="EMBL" id="JYDL01000124">
    <property type="protein sequence ID" value="KRX15718.1"/>
    <property type="molecule type" value="Genomic_DNA"/>
</dbReference>
<proteinExistence type="predicted"/>
<keyword evidence="2" id="KW-1185">Reference proteome</keyword>
<protein>
    <submittedName>
        <fullName evidence="1">Uncharacterized protein</fullName>
    </submittedName>
</protein>
<name>A0A0V0RMJ9_9BILA</name>
<dbReference type="Proteomes" id="UP000054630">
    <property type="component" value="Unassembled WGS sequence"/>
</dbReference>
<evidence type="ECO:0000313" key="2">
    <source>
        <dbReference type="Proteomes" id="UP000054630"/>
    </source>
</evidence>
<comment type="caution">
    <text evidence="1">The sequence shown here is derived from an EMBL/GenBank/DDBJ whole genome shotgun (WGS) entry which is preliminary data.</text>
</comment>
<evidence type="ECO:0000313" key="1">
    <source>
        <dbReference type="EMBL" id="KRX15718.1"/>
    </source>
</evidence>
<reference evidence="1 2" key="1">
    <citation type="submission" date="2015-01" db="EMBL/GenBank/DDBJ databases">
        <title>Evolution of Trichinella species and genotypes.</title>
        <authorList>
            <person name="Korhonen P.K."/>
            <person name="Edoardo P."/>
            <person name="Giuseppe L.R."/>
            <person name="Gasser R.B."/>
        </authorList>
    </citation>
    <scope>NUCLEOTIDE SEQUENCE [LARGE SCALE GENOMIC DNA]</scope>
    <source>
        <strain evidence="1">ISS37</strain>
    </source>
</reference>
<organism evidence="1 2">
    <name type="scientific">Trichinella nelsoni</name>
    <dbReference type="NCBI Taxonomy" id="6336"/>
    <lineage>
        <taxon>Eukaryota</taxon>
        <taxon>Metazoa</taxon>
        <taxon>Ecdysozoa</taxon>
        <taxon>Nematoda</taxon>
        <taxon>Enoplea</taxon>
        <taxon>Dorylaimia</taxon>
        <taxon>Trichinellida</taxon>
        <taxon>Trichinellidae</taxon>
        <taxon>Trichinella</taxon>
    </lineage>
</organism>
<dbReference type="AlphaFoldDB" id="A0A0V0RMJ9"/>
<sequence length="47" mass="5730">MHWKRIKDSPVFANETYTVRQIRYYTEAFVEISKFRATFPQFGLRCP</sequence>
<accession>A0A0V0RMJ9</accession>